<feature type="compositionally biased region" description="Polar residues" evidence="2">
    <location>
        <begin position="1030"/>
        <end position="1045"/>
    </location>
</feature>
<dbReference type="InterPro" id="IPR036116">
    <property type="entry name" value="FN3_sf"/>
</dbReference>
<name>A0A9W6YRV6_AMBMO</name>
<feature type="compositionally biased region" description="Polar residues" evidence="2">
    <location>
        <begin position="186"/>
        <end position="211"/>
    </location>
</feature>
<dbReference type="EMBL" id="BSXU01000191">
    <property type="protein sequence ID" value="GMG19726.1"/>
    <property type="molecule type" value="Genomic_DNA"/>
</dbReference>
<dbReference type="Proteomes" id="UP001165063">
    <property type="component" value="Unassembled WGS sequence"/>
</dbReference>
<dbReference type="SUPFAM" id="SSF49265">
    <property type="entry name" value="Fibronectin type III"/>
    <property type="match status" value="1"/>
</dbReference>
<feature type="compositionally biased region" description="Polar residues" evidence="2">
    <location>
        <begin position="875"/>
        <end position="887"/>
    </location>
</feature>
<feature type="region of interest" description="Disordered" evidence="2">
    <location>
        <begin position="185"/>
        <end position="214"/>
    </location>
</feature>
<feature type="compositionally biased region" description="Basic and acidic residues" evidence="2">
    <location>
        <begin position="1101"/>
        <end position="1111"/>
    </location>
</feature>
<dbReference type="PROSITE" id="PS50853">
    <property type="entry name" value="FN3"/>
    <property type="match status" value="1"/>
</dbReference>
<dbReference type="InterPro" id="IPR013783">
    <property type="entry name" value="Ig-like_fold"/>
</dbReference>
<feature type="region of interest" description="Disordered" evidence="2">
    <location>
        <begin position="875"/>
        <end position="904"/>
    </location>
</feature>
<reference evidence="4" key="1">
    <citation type="submission" date="2023-04" db="EMBL/GenBank/DDBJ databases">
        <title>Ambrosiozyma monospora NBRC 1965.</title>
        <authorList>
            <person name="Ichikawa N."/>
            <person name="Sato H."/>
            <person name="Tonouchi N."/>
        </authorList>
    </citation>
    <scope>NUCLEOTIDE SEQUENCE</scope>
    <source>
        <strain evidence="4">NBRC 1965</strain>
    </source>
</reference>
<evidence type="ECO:0000313" key="4">
    <source>
        <dbReference type="EMBL" id="GMG19726.1"/>
    </source>
</evidence>
<protein>
    <submittedName>
        <fullName evidence="4">Unnamed protein product</fullName>
    </submittedName>
</protein>
<feature type="domain" description="Fibronectin type-III" evidence="3">
    <location>
        <begin position="39"/>
        <end position="152"/>
    </location>
</feature>
<feature type="region of interest" description="Disordered" evidence="2">
    <location>
        <begin position="916"/>
        <end position="947"/>
    </location>
</feature>
<dbReference type="AlphaFoldDB" id="A0A9W6YRV6"/>
<feature type="region of interest" description="Disordered" evidence="2">
    <location>
        <begin position="983"/>
        <end position="1013"/>
    </location>
</feature>
<proteinExistence type="predicted"/>
<feature type="compositionally biased region" description="Polar residues" evidence="2">
    <location>
        <begin position="1056"/>
        <end position="1088"/>
    </location>
</feature>
<feature type="compositionally biased region" description="Low complexity" evidence="2">
    <location>
        <begin position="626"/>
        <end position="646"/>
    </location>
</feature>
<feature type="compositionally biased region" description="Polar residues" evidence="2">
    <location>
        <begin position="917"/>
        <end position="933"/>
    </location>
</feature>
<accession>A0A9W6YRV6</accession>
<keyword evidence="1" id="KW-0175">Coiled coil</keyword>
<keyword evidence="5" id="KW-1185">Reference proteome</keyword>
<comment type="caution">
    <text evidence="4">The sequence shown here is derived from an EMBL/GenBank/DDBJ whole genome shotgun (WGS) entry which is preliminary data.</text>
</comment>
<sequence length="1126" mass="122548">MLAAFVMSILGFLWLVRRYTRLISISTESAIKSLNICIPNVPLISVDKVTHTSMVLHWDNSENSLDNENEKDSHSSSSDGPPKIVSQITPSSISHYVLYVNGIQSAIIDGTEHSCMLDGLLPDNNYQVDLVAFNVANFRSRSYPIYVKTAATDVDQGDNTSSLKHPTEILKVLLPEQERGKAISNIVYNKTSPRNRSRSNTVSNDKNNDSGNLPPHLITDITELKFLLESSVDEVRSIKKLYFETETEIKEEEVSLISSRDEAKKRRRFEDSNRASLKQEIRFLEEQRMKTESRISTDKNKLAARMKGLRKKEKEIENWKKNTAEMKQIQEKEERDLPVKIKDLKTQIQELHKQIFSLQSENHVIEDEFKDELAKRKKMDTVKQKITGLFEELRDSTIKTTGLLDHRGQEIFNEIIQLKPDWEQQLRQELMTIEETSESSWRALQVREFSKLESIKAQLEEQKRVVAGRQQLQQQYTDERINVSYARAYGSTLNPNSTQTLAPPQAINMYNNGSINSLLSGNLAGLQNNSYNSLNEASYMNQLASSSPNVAPSTAPAAASYWASVSSMRNTGLTLDTSAPALSLDAPEEHEQGISPGAELYLPQNLIDGDDLHITVTADTISSAVSSPSQSYAQTQSQTQIPTSSSGGDGSGPSSATKHFSSASAMDSIRGSGLYGSLVNMDSSAQQITSLSALTSSLANNQSISSPHQSLANLSIPPVPTDNISLANFDIASQNSGFAQPNLNLSSFAPPQDIEDLDLKSIKSLQVNKRSLFEPFSNSNNSSPSVQSSPNMKEAHLNKLLGNLNQTNYTRSISSADGVGTDFLSQTDFLSGSRARSTSFSSSIWNNVNTNAASNNSNWPSLNLLGPATLNATPISSSFPNHHQSPVRSPVGSEGQATSPKLYLGSPSLLSTAPVLSASTQEPHKATSQASIRTTETSESSEQQSSQSIFKNKFFNFGGSPTKLPTKSSDKSNEDISVVVEADESHVSTTSSNGNGNVNTSTNSSSGGGSGLLSGGFGAKSSRFFKLGSRRQSSATMHTQSSSHSTESDEFDGSALSPNGIVTGNGVTSSGSETSNPASGSVSGTPSTGKKRLSLGLSFMKGKDNKNKIVEEKEEPSDASTTEKEK</sequence>
<evidence type="ECO:0000256" key="2">
    <source>
        <dbReference type="SAM" id="MobiDB-lite"/>
    </source>
</evidence>
<dbReference type="OrthoDB" id="5572782at2759"/>
<dbReference type="InterPro" id="IPR003961">
    <property type="entry name" value="FN3_dom"/>
</dbReference>
<dbReference type="Gene3D" id="2.60.40.10">
    <property type="entry name" value="Immunoglobulins"/>
    <property type="match status" value="1"/>
</dbReference>
<feature type="region of interest" description="Disordered" evidence="2">
    <location>
        <begin position="626"/>
        <end position="663"/>
    </location>
</feature>
<evidence type="ECO:0000256" key="1">
    <source>
        <dbReference type="SAM" id="Coils"/>
    </source>
</evidence>
<evidence type="ECO:0000259" key="3">
    <source>
        <dbReference type="PROSITE" id="PS50853"/>
    </source>
</evidence>
<feature type="compositionally biased region" description="Low complexity" evidence="2">
    <location>
        <begin position="987"/>
        <end position="1005"/>
    </location>
</feature>
<feature type="region of interest" description="Disordered" evidence="2">
    <location>
        <begin position="60"/>
        <end position="84"/>
    </location>
</feature>
<evidence type="ECO:0000313" key="5">
    <source>
        <dbReference type="Proteomes" id="UP001165063"/>
    </source>
</evidence>
<feature type="coiled-coil region" evidence="1">
    <location>
        <begin position="260"/>
        <end position="368"/>
    </location>
</feature>
<feature type="compositionally biased region" description="Low complexity" evidence="2">
    <location>
        <begin position="934"/>
        <end position="947"/>
    </location>
</feature>
<organism evidence="4 5">
    <name type="scientific">Ambrosiozyma monospora</name>
    <name type="common">Yeast</name>
    <name type="synonym">Endomycopsis monosporus</name>
    <dbReference type="NCBI Taxonomy" id="43982"/>
    <lineage>
        <taxon>Eukaryota</taxon>
        <taxon>Fungi</taxon>
        <taxon>Dikarya</taxon>
        <taxon>Ascomycota</taxon>
        <taxon>Saccharomycotina</taxon>
        <taxon>Pichiomycetes</taxon>
        <taxon>Pichiales</taxon>
        <taxon>Pichiaceae</taxon>
        <taxon>Ambrosiozyma</taxon>
    </lineage>
</organism>
<dbReference type="CDD" id="cd00063">
    <property type="entry name" value="FN3"/>
    <property type="match status" value="1"/>
</dbReference>
<gene>
    <name evidence="4" type="ORF">Amon01_000068500</name>
</gene>
<dbReference type="SMART" id="SM00060">
    <property type="entry name" value="FN3"/>
    <property type="match status" value="1"/>
</dbReference>
<feature type="region of interest" description="Disordered" evidence="2">
    <location>
        <begin position="1028"/>
        <end position="1126"/>
    </location>
</feature>